<dbReference type="HOGENOM" id="CLU_2610920_0_0_1"/>
<dbReference type="EMBL" id="FN594951">
    <property type="protein sequence ID" value="CBI16365.3"/>
    <property type="molecule type" value="Genomic_DNA"/>
</dbReference>
<dbReference type="AlphaFoldDB" id="D7SL37"/>
<reference evidence="2" key="1">
    <citation type="journal article" date="2007" name="Nature">
        <title>The grapevine genome sequence suggests ancestral hexaploidization in major angiosperm phyla.</title>
        <authorList>
            <consortium name="The French-Italian Public Consortium for Grapevine Genome Characterization."/>
            <person name="Jaillon O."/>
            <person name="Aury J.-M."/>
            <person name="Noel B."/>
            <person name="Policriti A."/>
            <person name="Clepet C."/>
            <person name="Casagrande A."/>
            <person name="Choisne N."/>
            <person name="Aubourg S."/>
            <person name="Vitulo N."/>
            <person name="Jubin C."/>
            <person name="Vezzi A."/>
            <person name="Legeai F."/>
            <person name="Hugueney P."/>
            <person name="Dasilva C."/>
            <person name="Horner D."/>
            <person name="Mica E."/>
            <person name="Jublot D."/>
            <person name="Poulain J."/>
            <person name="Bruyere C."/>
            <person name="Billault A."/>
            <person name="Segurens B."/>
            <person name="Gouyvenoux M."/>
            <person name="Ugarte E."/>
            <person name="Cattonaro F."/>
            <person name="Anthouard V."/>
            <person name="Vico V."/>
            <person name="Del Fabbro C."/>
            <person name="Alaux M."/>
            <person name="Di Gaspero G."/>
            <person name="Dumas V."/>
            <person name="Felice N."/>
            <person name="Paillard S."/>
            <person name="Juman I."/>
            <person name="Moroldo M."/>
            <person name="Scalabrin S."/>
            <person name="Canaguier A."/>
            <person name="Le Clainche I."/>
            <person name="Malacrida G."/>
            <person name="Durand E."/>
            <person name="Pesole G."/>
            <person name="Laucou V."/>
            <person name="Chatelet P."/>
            <person name="Merdinoglu D."/>
            <person name="Delledonne M."/>
            <person name="Pezzotti M."/>
            <person name="Lecharny A."/>
            <person name="Scarpelli C."/>
            <person name="Artiguenave F."/>
            <person name="Pe M.E."/>
            <person name="Valle G."/>
            <person name="Morgante M."/>
            <person name="Caboche M."/>
            <person name="Adam-Blondon A.-F."/>
            <person name="Weissenbach J."/>
            <person name="Quetier F."/>
            <person name="Wincker P."/>
        </authorList>
    </citation>
    <scope>NUCLEOTIDE SEQUENCE [LARGE SCALE GENOMIC DNA]</scope>
    <source>
        <strain evidence="2">cv. Pinot noir / PN40024</strain>
    </source>
</reference>
<dbReference type="PaxDb" id="29760-VIT_06s0004g02260.t01"/>
<dbReference type="ExpressionAtlas" id="D7SL37">
    <property type="expression patterns" value="baseline"/>
</dbReference>
<keyword evidence="2" id="KW-1185">Reference proteome</keyword>
<evidence type="ECO:0000313" key="2">
    <source>
        <dbReference type="Proteomes" id="UP000009183"/>
    </source>
</evidence>
<proteinExistence type="predicted"/>
<sequence length="79" mass="8695">MGKQEGVEVECEPLVTAEIWRTYVGPQLGDTITILLLGIKAQIYLLSLLHSIGNLQLTCKFFSPFFGVFPLQLGAALKD</sequence>
<protein>
    <submittedName>
        <fullName evidence="1">Uncharacterized protein</fullName>
    </submittedName>
</protein>
<gene>
    <name evidence="1" type="ordered locus">VIT_06s0004g02260</name>
</gene>
<organism evidence="1 2">
    <name type="scientific">Vitis vinifera</name>
    <name type="common">Grape</name>
    <dbReference type="NCBI Taxonomy" id="29760"/>
    <lineage>
        <taxon>Eukaryota</taxon>
        <taxon>Viridiplantae</taxon>
        <taxon>Streptophyta</taxon>
        <taxon>Embryophyta</taxon>
        <taxon>Tracheophyta</taxon>
        <taxon>Spermatophyta</taxon>
        <taxon>Magnoliopsida</taxon>
        <taxon>eudicotyledons</taxon>
        <taxon>Gunneridae</taxon>
        <taxon>Pentapetalae</taxon>
        <taxon>rosids</taxon>
        <taxon>Vitales</taxon>
        <taxon>Vitaceae</taxon>
        <taxon>Viteae</taxon>
        <taxon>Vitis</taxon>
    </lineage>
</organism>
<dbReference type="InParanoid" id="D7SL37"/>
<name>D7SL37_VITVI</name>
<accession>D7SL37</accession>
<dbReference type="Proteomes" id="UP000009183">
    <property type="component" value="Chromosome 6"/>
</dbReference>
<evidence type="ECO:0000313" key="1">
    <source>
        <dbReference type="EMBL" id="CBI16365.3"/>
    </source>
</evidence>